<name>A0A8H7NMY6_BIOOC</name>
<comment type="caution">
    <text evidence="3">The sequence shown here is derived from an EMBL/GenBank/DDBJ whole genome shotgun (WGS) entry which is preliminary data.</text>
</comment>
<organism evidence="3 4">
    <name type="scientific">Bionectria ochroleuca</name>
    <name type="common">Gliocladium roseum</name>
    <dbReference type="NCBI Taxonomy" id="29856"/>
    <lineage>
        <taxon>Eukaryota</taxon>
        <taxon>Fungi</taxon>
        <taxon>Dikarya</taxon>
        <taxon>Ascomycota</taxon>
        <taxon>Pezizomycotina</taxon>
        <taxon>Sordariomycetes</taxon>
        <taxon>Hypocreomycetidae</taxon>
        <taxon>Hypocreales</taxon>
        <taxon>Bionectriaceae</taxon>
        <taxon>Clonostachys</taxon>
    </lineage>
</organism>
<gene>
    <name evidence="3" type="ORF">IM811_000853</name>
</gene>
<reference evidence="3" key="1">
    <citation type="submission" date="2020-10" db="EMBL/GenBank/DDBJ databases">
        <title>High-Quality Genome Resource of Clonostachys rosea strain S41 by Oxford Nanopore Long-Read Sequencing.</title>
        <authorList>
            <person name="Wang H."/>
        </authorList>
    </citation>
    <scope>NUCLEOTIDE SEQUENCE</scope>
    <source>
        <strain evidence="3">S41</strain>
    </source>
</reference>
<keyword evidence="1" id="KW-0732">Signal</keyword>
<evidence type="ECO:0000313" key="4">
    <source>
        <dbReference type="Proteomes" id="UP000616885"/>
    </source>
</evidence>
<feature type="domain" description="DUF7735" evidence="2">
    <location>
        <begin position="53"/>
        <end position="107"/>
    </location>
</feature>
<feature type="chain" id="PRO_5034047658" description="DUF7735 domain-containing protein" evidence="1">
    <location>
        <begin position="18"/>
        <end position="176"/>
    </location>
</feature>
<protein>
    <recommendedName>
        <fullName evidence="2">DUF7735 domain-containing protein</fullName>
    </recommendedName>
</protein>
<proteinExistence type="predicted"/>
<dbReference type="Pfam" id="PF24870">
    <property type="entry name" value="DUF7735"/>
    <property type="match status" value="1"/>
</dbReference>
<dbReference type="AlphaFoldDB" id="A0A8H7NMY6"/>
<accession>A0A8H7NMY6</accession>
<dbReference type="EMBL" id="JADCTT010000001">
    <property type="protein sequence ID" value="KAF9759159.1"/>
    <property type="molecule type" value="Genomic_DNA"/>
</dbReference>
<evidence type="ECO:0000313" key="3">
    <source>
        <dbReference type="EMBL" id="KAF9759159.1"/>
    </source>
</evidence>
<dbReference type="Proteomes" id="UP000616885">
    <property type="component" value="Unassembled WGS sequence"/>
</dbReference>
<evidence type="ECO:0000256" key="1">
    <source>
        <dbReference type="SAM" id="SignalP"/>
    </source>
</evidence>
<evidence type="ECO:0000259" key="2">
    <source>
        <dbReference type="Pfam" id="PF24870"/>
    </source>
</evidence>
<dbReference type="InterPro" id="IPR056637">
    <property type="entry name" value="DUF7735"/>
</dbReference>
<feature type="signal peptide" evidence="1">
    <location>
        <begin position="1"/>
        <end position="17"/>
    </location>
</feature>
<sequence length="176" mass="17118">MQYKILALAAIAATAAAGVPHLAARQTDINPSACASALGTIITDFPAVPDNIVSATDISVGTATDSCAISYPSSLSSAVSSFASEVSSWYSKNKDKVASLTSACPALGDNGISMEFQCASSFLAQQTSGSSSATATSSSGSSASAAATTSSKGGAARETGAFMAAAAAVGVAVMAL</sequence>